<evidence type="ECO:0000256" key="1">
    <source>
        <dbReference type="ARBA" id="ARBA00004167"/>
    </source>
</evidence>
<feature type="domain" description="Translocation and assembly module TamB C-terminal" evidence="6">
    <location>
        <begin position="2015"/>
        <end position="2246"/>
    </location>
</feature>
<evidence type="ECO:0000256" key="4">
    <source>
        <dbReference type="ARBA" id="ARBA00023136"/>
    </source>
</evidence>
<feature type="region of interest" description="Disordered" evidence="5">
    <location>
        <begin position="26"/>
        <end position="162"/>
    </location>
</feature>
<keyword evidence="4" id="KW-0472">Membrane</keyword>
<organism evidence="7 8">
    <name type="scientific">Malus domestica</name>
    <name type="common">Apple</name>
    <name type="synonym">Pyrus malus</name>
    <dbReference type="NCBI Taxonomy" id="3750"/>
    <lineage>
        <taxon>Eukaryota</taxon>
        <taxon>Viridiplantae</taxon>
        <taxon>Streptophyta</taxon>
        <taxon>Embryophyta</taxon>
        <taxon>Tracheophyta</taxon>
        <taxon>Spermatophyta</taxon>
        <taxon>Magnoliopsida</taxon>
        <taxon>eudicotyledons</taxon>
        <taxon>Gunneridae</taxon>
        <taxon>Pentapetalae</taxon>
        <taxon>rosids</taxon>
        <taxon>fabids</taxon>
        <taxon>Rosales</taxon>
        <taxon>Rosaceae</taxon>
        <taxon>Amygdaloideae</taxon>
        <taxon>Maleae</taxon>
        <taxon>Malus</taxon>
    </lineage>
</organism>
<feature type="compositionally biased region" description="Basic and acidic residues" evidence="5">
    <location>
        <begin position="149"/>
        <end position="162"/>
    </location>
</feature>
<evidence type="ECO:0000256" key="2">
    <source>
        <dbReference type="ARBA" id="ARBA00022692"/>
    </source>
</evidence>
<feature type="compositionally biased region" description="Polar residues" evidence="5">
    <location>
        <begin position="2121"/>
        <end position="2137"/>
    </location>
</feature>
<feature type="compositionally biased region" description="Basic and acidic residues" evidence="5">
    <location>
        <begin position="193"/>
        <end position="209"/>
    </location>
</feature>
<sequence>MVGGGGRRDEGSLVINNTNVFAALETLRKKKKSDKDRKSKGSSKPVQPKAPEPQVFWAPAPLNTKSWADVDDEDDDDYYATTAPPQAAWGSSEPQKSKEKPNVEESESEEDILDEGDDDAEEEHDHELEVPVNPEPVVKKPAYVPAPPKEAEKQLSKKERKKKELAELEALLADFGVAPKESDSQDESQGVALEKDNAPNGDGEKKENQSAESKSAKKKKKKDKASKEVKESQDQPNNSGATNGPSEVTGAEQAEEDTSNIDVKERLKKVVSGKKKKSSKELDAAAKAAAQEAAARRARLAAAKKKEKNHYNQQPIMSGKLHCPFLGVSLHSSLNGRNNGKFICWDRGRTGKRAARRCVCEKQNYWITQAIKVSHFWGKNVELLRRTFELKNGMKVQCVKEPFSQSKALTWSLSHLLEEGLLLIRCSVFLATISGVCLLVWYGQLKAKGFIEAKLLPSVCSVLSEYIQREVVFGKVRRLSPLSVTLDSCSIGPHNEEFSCGEVPSMKLRLRPFASLRRGRIVVDAVLLHPTVLVAQKKDYSWLGIPSNEGGLQRHLSNEEGIDHRTKIRRLAREAAAACWERERDEAAKKAAEMGYIVTDKGSSPANVNDSKEGDSHSVDLTSSESFPCMDEKMYWRDHCMDTGVDYEIKHADLEKSLGVKIPGLGLKFWSRLIRGPKKHKLKGYGSDISTSGITAKRRILGYSAARALAYFQDLFHQKSEPSQSSGGYDVMNFDTYLLNNVADTNADASIKSTGEKTVSDDNHNGKHYGDSADHPLKENENVNSHLSSSNFIEDLLPMTLDRSTGDGTSGKTFPSTENVAGANTKSGNVKEDFGVDDVNKHTGDEISEGQSGQMSQNSNFATYDQVPIWPLSLKLGLSSLSRYAAEPLAFLSGPIQKLMSMGPRVEDIVAELVDGVGVVQSEGFEKILPVTLDSVHFKGGTLMLLAYGDREPREMENVDGHVKFQNLYGRAHVQVSGNCKMWRSENISEDGGWLSTDVFVDIVEQKWHANLKVANLFVPVHLCMSNGETFPNLHGQLDVTGLAFQTIDAPSSFSDISASLCFRGQQIFLHNASGWFGDIPLEASGDFGIHPEEGEFHLMCQLAGSVTAVFNCQGPLDAPIFVGSGMVSRRISHPVADFPPSSACEAVLESKEAGAVAAIDRVPFSCLSANFTYNTESCVVDLYGIRASLVDGGEIRGAGNAWICPEGEVDDTSMDVNFSGSLCFDKILHRYIPGYLQLMPLKLGALNGETKISGSLLRPRCDIKWTAPKAEGSFSDARGDIIISHDSITVNSSSAAFDLSSKVQTSYTDEVCLHRSDGYAKSAMPFVVEGIELDLRMHNFEFFNWVSPYPFDSPKPMHLKATGKIKFQGKVLKPCSVNNGQDFGLERNNLPVEMTDKEKTESLVGEVSISGLRLNQLMLAPQLAGSLSLSREYVKLDATGRPDESLVVEFVGPLKPNSEDNSQSGKLVSFLLQKGQLKANICFQPFHSANLEAEIQLNLQKRRGHGLLSILRPKFSGVLGEALDVAARWSGDVITIEKTVLEQSNSRYELQGEYVLPGSRDCNPAGKEKGGFLERAMAGHLGSVISSVGRWRMRMEVPRAEVAEMLPLARLISRSTDPAVHSRSKDLFIQSLQSVGLYTESLKELLEVIQGHYASSNEVIVEDLNLPGLTELRGSWHGCLDASGGSNGDTMAEFDFHGEDWEWGTYKTQRVLAVGAYSNDDGLRLEKMFIQKDNATIHADGTLLGPKTNLHFAVLNFPVSLVPPVIQVIESSATDVVQSLRKFLAPIRGILHMEGDLRGNLAKPECDVQVRLLDGAIGGIDLERAEVVASLTSTSRFLFNAKFEPIIRIGHVHIQGSVPVNFVQNNMSEEEDSEKDKGRASLEGRVKERGRGSVHDVSEKKLSRERNEEGWNTRLAEGLKGLNWNLLDVGEVRIDVDIEDGGMMLLTALSPYAKWLQGDAAVMLQVRGTVEQPVLDGYASFHRASISSPVLWKPLSNFSGIVHVKSNRLCITSLEGRVSRRGKLFVKGNLPLRTSEAYLGDKIDLKCEVLEVRAKYIRSAQVDTQMQITGSILQPNISGNIKLSHGEAYLPHDKGSEAASNRLASNESRLMATGVDRAVASSSQPAASRTKFSQPSVEPGEKETEQVNIKPNVDIQLTDLKLALGPELRVVYPPILNFAVSGELDLNGPAHPKLIQPRGVLTFENGDVNLLATQVRLKKEHLNIAKFEPGIGLDPMLDLVLVGSEWQFRIQSRASNWQDKLVVTSTSSVEQDALSPAEAARVFESQLAASILENNGQLAFQKLATTTLEKLMPRIEGQGEFGQARWTLVYAPQIPSLLSVDPMVDPLKSIASNISFCTEVEVQFGKRLQANEGLRDGNAMDLDLPSYEPPAGSPAVCSVKSPPFRIFCHVSGLHVEILL</sequence>
<protein>
    <recommendedName>
        <fullName evidence="6">Translocation and assembly module TamB C-terminal domain-containing protein</fullName>
    </recommendedName>
</protein>
<feature type="compositionally biased region" description="Acidic residues" evidence="5">
    <location>
        <begin position="69"/>
        <end position="78"/>
    </location>
</feature>
<evidence type="ECO:0000256" key="3">
    <source>
        <dbReference type="ARBA" id="ARBA00022989"/>
    </source>
</evidence>
<evidence type="ECO:0000256" key="5">
    <source>
        <dbReference type="SAM" id="MobiDB-lite"/>
    </source>
</evidence>
<feature type="region of interest" description="Disordered" evidence="5">
    <location>
        <begin position="175"/>
        <end position="263"/>
    </location>
</feature>
<feature type="compositionally biased region" description="Low complexity" evidence="5">
    <location>
        <begin position="130"/>
        <end position="143"/>
    </location>
</feature>
<dbReference type="GO" id="GO:0005886">
    <property type="term" value="C:plasma membrane"/>
    <property type="evidence" value="ECO:0007669"/>
    <property type="project" value="InterPro"/>
</dbReference>
<dbReference type="PANTHER" id="PTHR34457">
    <property type="entry name" value="EMBRYO DEFECTIVE 2410"/>
    <property type="match status" value="1"/>
</dbReference>
<feature type="region of interest" description="Disordered" evidence="5">
    <location>
        <begin position="753"/>
        <end position="779"/>
    </location>
</feature>
<dbReference type="Pfam" id="PF04357">
    <property type="entry name" value="TamB"/>
    <property type="match status" value="1"/>
</dbReference>
<dbReference type="GO" id="GO:0009306">
    <property type="term" value="P:protein secretion"/>
    <property type="evidence" value="ECO:0007669"/>
    <property type="project" value="InterPro"/>
</dbReference>
<feature type="region of interest" description="Disordered" evidence="5">
    <location>
        <begin position="805"/>
        <end position="833"/>
    </location>
</feature>
<dbReference type="PANTHER" id="PTHR34457:SF3">
    <property type="entry name" value="PROTEIN TIC236, CHLOROPLASTIC"/>
    <property type="match status" value="1"/>
</dbReference>
<feature type="compositionally biased region" description="Polar residues" evidence="5">
    <location>
        <begin position="805"/>
        <end position="828"/>
    </location>
</feature>
<name>A0A498HSS1_MALDO</name>
<keyword evidence="3" id="KW-1133">Transmembrane helix</keyword>
<feature type="compositionally biased region" description="Acidic residues" evidence="5">
    <location>
        <begin position="104"/>
        <end position="122"/>
    </location>
</feature>
<gene>
    <name evidence="7" type="ORF">DVH24_012201</name>
</gene>
<dbReference type="EMBL" id="RDQH01000341">
    <property type="protein sequence ID" value="RXH72517.1"/>
    <property type="molecule type" value="Genomic_DNA"/>
</dbReference>
<feature type="compositionally biased region" description="Basic and acidic residues" evidence="5">
    <location>
        <begin position="754"/>
        <end position="779"/>
    </location>
</feature>
<dbReference type="Proteomes" id="UP000290289">
    <property type="component" value="Chromosome 15"/>
</dbReference>
<feature type="compositionally biased region" description="Polar residues" evidence="5">
    <location>
        <begin position="234"/>
        <end position="246"/>
    </location>
</feature>
<evidence type="ECO:0000313" key="8">
    <source>
        <dbReference type="Proteomes" id="UP000290289"/>
    </source>
</evidence>
<evidence type="ECO:0000259" key="6">
    <source>
        <dbReference type="Pfam" id="PF04357"/>
    </source>
</evidence>
<accession>A0A498HSS1</accession>
<keyword evidence="2" id="KW-0812">Transmembrane</keyword>
<keyword evidence="8" id="KW-1185">Reference proteome</keyword>
<dbReference type="STRING" id="3750.A0A498HSS1"/>
<comment type="caution">
    <text evidence="7">The sequence shown here is derived from an EMBL/GenBank/DDBJ whole genome shotgun (WGS) entry which is preliminary data.</text>
</comment>
<comment type="subcellular location">
    <subcellularLocation>
        <location evidence="1">Membrane</location>
        <topology evidence="1">Single-pass membrane protein</topology>
    </subcellularLocation>
</comment>
<evidence type="ECO:0000313" key="7">
    <source>
        <dbReference type="EMBL" id="RXH72517.1"/>
    </source>
</evidence>
<dbReference type="InterPro" id="IPR053022">
    <property type="entry name" value="Chloroplast_translocon_comp"/>
</dbReference>
<reference evidence="7 8" key="1">
    <citation type="submission" date="2018-10" db="EMBL/GenBank/DDBJ databases">
        <title>A high-quality apple genome assembly.</title>
        <authorList>
            <person name="Hu J."/>
        </authorList>
    </citation>
    <scope>NUCLEOTIDE SEQUENCE [LARGE SCALE GENOMIC DNA]</scope>
    <source>
        <strain evidence="8">cv. HFTH1</strain>
        <tissue evidence="7">Young leaf</tissue>
    </source>
</reference>
<dbReference type="InterPro" id="IPR007452">
    <property type="entry name" value="TamB_C"/>
</dbReference>
<feature type="region of interest" description="Disordered" evidence="5">
    <location>
        <begin position="1869"/>
        <end position="1899"/>
    </location>
</feature>
<proteinExistence type="predicted"/>
<feature type="region of interest" description="Disordered" evidence="5">
    <location>
        <begin position="2118"/>
        <end position="2145"/>
    </location>
</feature>
<feature type="compositionally biased region" description="Basic and acidic residues" evidence="5">
    <location>
        <begin position="1875"/>
        <end position="1899"/>
    </location>
</feature>